<dbReference type="PANTHER" id="PTHR43295:SF9">
    <property type="entry name" value="BIOSYNTHETIC ARGININE DECARBOXYLASE"/>
    <property type="match status" value="1"/>
</dbReference>
<dbReference type="CDD" id="cd06830">
    <property type="entry name" value="PLPDE_III_ADC"/>
    <property type="match status" value="1"/>
</dbReference>
<dbReference type="Pfam" id="PF17944">
    <property type="entry name" value="Arg_decarbox_C"/>
    <property type="match status" value="1"/>
</dbReference>
<dbReference type="InterPro" id="IPR002985">
    <property type="entry name" value="Arg_decrbxlase"/>
</dbReference>
<dbReference type="PATRIC" id="fig|1392998.3.peg.794"/>
<comment type="function">
    <text evidence="3">Catalyzes the biosynthesis of agmatine from arginine.</text>
</comment>
<evidence type="ECO:0000256" key="2">
    <source>
        <dbReference type="ARBA" id="ARBA00001946"/>
    </source>
</evidence>
<dbReference type="InterPro" id="IPR040634">
    <property type="entry name" value="Arg_decarb_HB"/>
</dbReference>
<dbReference type="AlphaFoldDB" id="A0A062V2Q4"/>
<dbReference type="Gene3D" id="1.20.58.930">
    <property type="match status" value="1"/>
</dbReference>
<comment type="caution">
    <text evidence="18">The sequence shown here is derived from an EMBL/GenBank/DDBJ whole genome shotgun (WGS) entry which is preliminary data.</text>
</comment>
<dbReference type="PIRSF" id="PIRSF001336">
    <property type="entry name" value="Arg_decrbxlase"/>
    <property type="match status" value="1"/>
</dbReference>
<dbReference type="Pfam" id="PF17810">
    <property type="entry name" value="Arg_decarb_HB"/>
    <property type="match status" value="1"/>
</dbReference>
<dbReference type="PROSITE" id="PS00878">
    <property type="entry name" value="ODR_DC_2_1"/>
    <property type="match status" value="1"/>
</dbReference>
<keyword evidence="11" id="KW-0620">Polyamine biosynthesis</keyword>
<dbReference type="GO" id="GO:0046872">
    <property type="term" value="F:metal ion binding"/>
    <property type="evidence" value="ECO:0007669"/>
    <property type="project" value="UniProtKB-KW"/>
</dbReference>
<keyword evidence="9 14" id="KW-0663">Pyridoxal phosphate</keyword>
<proteinExistence type="inferred from homology"/>
<dbReference type="NCBIfam" id="NF003763">
    <property type="entry name" value="PRK05354.1"/>
    <property type="match status" value="1"/>
</dbReference>
<dbReference type="EMBL" id="JMIY01000001">
    <property type="protein sequence ID" value="KCZ73366.1"/>
    <property type="molecule type" value="Genomic_DNA"/>
</dbReference>
<gene>
    <name evidence="18" type="ORF">ANME2D_00432</name>
</gene>
<evidence type="ECO:0000256" key="9">
    <source>
        <dbReference type="ARBA" id="ARBA00022898"/>
    </source>
</evidence>
<protein>
    <recommendedName>
        <fullName evidence="5 13">Arginine decarboxylase</fullName>
        <ecNumber evidence="5 13">4.1.1.19</ecNumber>
    </recommendedName>
</protein>
<evidence type="ECO:0000256" key="6">
    <source>
        <dbReference type="ARBA" id="ARBA00022723"/>
    </source>
</evidence>
<dbReference type="RefSeq" id="WP_048088736.1">
    <property type="nucleotide sequence ID" value="NZ_JMIY01000001.1"/>
</dbReference>
<keyword evidence="7" id="KW-0210">Decarboxylase</keyword>
<keyword evidence="19" id="KW-1185">Reference proteome</keyword>
<evidence type="ECO:0000256" key="5">
    <source>
        <dbReference type="ARBA" id="ARBA00012426"/>
    </source>
</evidence>
<dbReference type="PANTHER" id="PTHR43295">
    <property type="entry name" value="ARGININE DECARBOXYLASE"/>
    <property type="match status" value="1"/>
</dbReference>
<feature type="domain" description="Orn/DAP/Arg decarboxylase 2 N-terminal" evidence="15">
    <location>
        <begin position="86"/>
        <end position="340"/>
    </location>
</feature>
<sequence length="628" mass="71920">MWKIEDAIDLYGIERWGNGYFSFNKNGNLVIRPTRKDVHTIDIKNVIDHLSTKKIKFPVLFRFPQILEGQIKELNGAFNNSISEYKYNNRYQAIFPMKVNQRREVIEEIVRSGKKYNMGLEVGTKAELLAALSFELSPDALLICNGFKDDEYLKLALYATKLKNKVVIVIDEYSETGRLLELSRKLDIRPLIGIRAKLYSRGSGKWAESGGESSKFGLTTTEMLDCIRIIAQYEMLEQLQMLHFHIGSQITEIRRIQKAVKEAARVYAKIKQMHINVKYFNIGGGLGIDYDGSKTSSDASANYTIQEYANNVVYSLKEVCDEEDVPHPIVLSESGRAISAYHSLLVINIKGNKNGNRKKRVELRGNEPHIIKELYDGLNEINIKNYLEYYHDALQHRDELLSLFNMGEIELEEKSKGEILFLQICEKAAGFARETQNESDEFEDLNKLLSKKYIGNFSTFQSVPDFWAIKQLFPVVPISRATERPTEYATIVDITCDSDGEIDKFVDLKDVKELLEVHELNNGSYYLAILMLGAYQDTIGDYHNLLGTANEVHIIVADTGEWHIKQVIKGDRNCDVLGYAKYNSNSLFSMFESEVMQAQRDNRVSRQDAEEILDNYKAAMSQYTYMNL</sequence>
<feature type="domain" description="Arginine decarboxylase helical bundle" evidence="16">
    <location>
        <begin position="366"/>
        <end position="446"/>
    </location>
</feature>
<evidence type="ECO:0000256" key="10">
    <source>
        <dbReference type="ARBA" id="ARBA00023066"/>
    </source>
</evidence>
<dbReference type="InterPro" id="IPR022644">
    <property type="entry name" value="De-COase2_N"/>
</dbReference>
<evidence type="ECO:0000256" key="1">
    <source>
        <dbReference type="ARBA" id="ARBA00001933"/>
    </source>
</evidence>
<feature type="domain" description="Arginine decarboxylase C-terminal helical" evidence="17">
    <location>
        <begin position="575"/>
        <end position="625"/>
    </location>
</feature>
<dbReference type="SUPFAM" id="SSF51419">
    <property type="entry name" value="PLP-binding barrel"/>
    <property type="match status" value="1"/>
</dbReference>
<dbReference type="NCBIfam" id="TIGR01273">
    <property type="entry name" value="speA"/>
    <property type="match status" value="1"/>
</dbReference>
<accession>A0A062V2Q4</accession>
<evidence type="ECO:0000256" key="14">
    <source>
        <dbReference type="PIRSR" id="PIRSR600183-50"/>
    </source>
</evidence>
<dbReference type="GO" id="GO:0008792">
    <property type="term" value="F:arginine decarboxylase activity"/>
    <property type="evidence" value="ECO:0007669"/>
    <property type="project" value="UniProtKB-UniRule"/>
</dbReference>
<keyword evidence="12 18" id="KW-0456">Lyase</keyword>
<dbReference type="GO" id="GO:0006527">
    <property type="term" value="P:L-arginine catabolic process"/>
    <property type="evidence" value="ECO:0007669"/>
    <property type="project" value="InterPro"/>
</dbReference>
<evidence type="ECO:0000256" key="13">
    <source>
        <dbReference type="NCBIfam" id="TIGR01273"/>
    </source>
</evidence>
<dbReference type="InterPro" id="IPR009006">
    <property type="entry name" value="Ala_racemase/Decarboxylase_C"/>
</dbReference>
<evidence type="ECO:0000259" key="15">
    <source>
        <dbReference type="Pfam" id="PF02784"/>
    </source>
</evidence>
<evidence type="ECO:0000259" key="16">
    <source>
        <dbReference type="Pfam" id="PF17810"/>
    </source>
</evidence>
<dbReference type="PRINTS" id="PR01180">
    <property type="entry name" value="ARGDCRBXLASE"/>
</dbReference>
<organism evidence="18 19">
    <name type="scientific">Candidatus Methanoperedens nitratireducens</name>
    <dbReference type="NCBI Taxonomy" id="1392998"/>
    <lineage>
        <taxon>Archaea</taxon>
        <taxon>Methanobacteriati</taxon>
        <taxon>Methanobacteriota</taxon>
        <taxon>Stenosarchaea group</taxon>
        <taxon>Methanomicrobia</taxon>
        <taxon>Methanosarcinales</taxon>
        <taxon>ANME-2 cluster</taxon>
        <taxon>Candidatus Methanoperedentaceae</taxon>
        <taxon>Candidatus Methanoperedens</taxon>
    </lineage>
</organism>
<dbReference type="GO" id="GO:0008295">
    <property type="term" value="P:spermidine biosynthetic process"/>
    <property type="evidence" value="ECO:0007669"/>
    <property type="project" value="UniProtKB-UniRule"/>
</dbReference>
<evidence type="ECO:0000313" key="18">
    <source>
        <dbReference type="EMBL" id="KCZ73366.1"/>
    </source>
</evidence>
<dbReference type="InterPro" id="IPR022653">
    <property type="entry name" value="De-COase2_pyr-phos_BS"/>
</dbReference>
<dbReference type="Gene3D" id="2.40.37.10">
    <property type="entry name" value="Lyase, Ornithine Decarboxylase, Chain A, domain 1"/>
    <property type="match status" value="1"/>
</dbReference>
<dbReference type="Gene3D" id="1.10.287.3440">
    <property type="match status" value="1"/>
</dbReference>
<comment type="cofactor">
    <cofactor evidence="1 14">
        <name>pyridoxal 5'-phosphate</name>
        <dbReference type="ChEBI" id="CHEBI:597326"/>
    </cofactor>
</comment>
<evidence type="ECO:0000313" key="19">
    <source>
        <dbReference type="Proteomes" id="UP000027153"/>
    </source>
</evidence>
<dbReference type="Pfam" id="PF02784">
    <property type="entry name" value="Orn_Arg_deC_N"/>
    <property type="match status" value="1"/>
</dbReference>
<feature type="modified residue" description="N6-(pyridoxal phosphate)lysine" evidence="14">
    <location>
        <position position="98"/>
    </location>
</feature>
<evidence type="ECO:0000256" key="7">
    <source>
        <dbReference type="ARBA" id="ARBA00022793"/>
    </source>
</evidence>
<evidence type="ECO:0000256" key="11">
    <source>
        <dbReference type="ARBA" id="ARBA00023115"/>
    </source>
</evidence>
<keyword evidence="10" id="KW-0745">Spermidine biosynthesis</keyword>
<dbReference type="SUPFAM" id="SSF50621">
    <property type="entry name" value="Alanine racemase C-terminal domain-like"/>
    <property type="match status" value="1"/>
</dbReference>
<comment type="similarity">
    <text evidence="4">Belongs to the Orn/Lys/Arg decarboxylase class-II family. SpeA subfamily.</text>
</comment>
<evidence type="ECO:0000256" key="12">
    <source>
        <dbReference type="ARBA" id="ARBA00023239"/>
    </source>
</evidence>
<dbReference type="Gene3D" id="3.20.20.10">
    <property type="entry name" value="Alanine racemase"/>
    <property type="match status" value="1"/>
</dbReference>
<dbReference type="OrthoDB" id="18565at2157"/>
<feature type="active site" description="Proton donor" evidence="14">
    <location>
        <position position="496"/>
    </location>
</feature>
<reference evidence="18 19" key="1">
    <citation type="journal article" date="2013" name="Nature">
        <title>Anaerobic oxidation of methane coupled to nitrate reduction in a novel archaeal lineage.</title>
        <authorList>
            <person name="Haroon M.F."/>
            <person name="Hu S."/>
            <person name="Shi Y."/>
            <person name="Imelfort M."/>
            <person name="Keller J."/>
            <person name="Hugenholtz P."/>
            <person name="Yuan Z."/>
            <person name="Tyson G.W."/>
        </authorList>
    </citation>
    <scope>NUCLEOTIDE SEQUENCE [LARGE SCALE GENOMIC DNA]</scope>
    <source>
        <strain evidence="18 19">ANME-2d</strain>
    </source>
</reference>
<dbReference type="PRINTS" id="PR01179">
    <property type="entry name" value="ODADCRBXLASE"/>
</dbReference>
<evidence type="ECO:0000256" key="3">
    <source>
        <dbReference type="ARBA" id="ARBA00002257"/>
    </source>
</evidence>
<comment type="cofactor">
    <cofactor evidence="2">
        <name>Mg(2+)</name>
        <dbReference type="ChEBI" id="CHEBI:18420"/>
    </cofactor>
</comment>
<dbReference type="InterPro" id="IPR029066">
    <property type="entry name" value="PLP-binding_barrel"/>
</dbReference>
<keyword evidence="6" id="KW-0479">Metal-binding</keyword>
<dbReference type="InterPro" id="IPR041128">
    <property type="entry name" value="Arg_decarbox_C"/>
</dbReference>
<evidence type="ECO:0000256" key="8">
    <source>
        <dbReference type="ARBA" id="ARBA00022842"/>
    </source>
</evidence>
<dbReference type="EC" id="4.1.1.19" evidence="5 13"/>
<dbReference type="Proteomes" id="UP000027153">
    <property type="component" value="Unassembled WGS sequence"/>
</dbReference>
<evidence type="ECO:0000256" key="4">
    <source>
        <dbReference type="ARBA" id="ARBA00008357"/>
    </source>
</evidence>
<evidence type="ECO:0000259" key="17">
    <source>
        <dbReference type="Pfam" id="PF17944"/>
    </source>
</evidence>
<name>A0A062V2Q4_9EURY</name>
<keyword evidence="8" id="KW-0460">Magnesium</keyword>
<dbReference type="InterPro" id="IPR000183">
    <property type="entry name" value="Orn/DAP/Arg_de-COase"/>
</dbReference>